<dbReference type="Gene3D" id="6.10.340.10">
    <property type="match status" value="1"/>
</dbReference>
<dbReference type="PROSITE" id="PS50885">
    <property type="entry name" value="HAMP"/>
    <property type="match status" value="1"/>
</dbReference>
<gene>
    <name evidence="3" type="ORF">VSS37_09900</name>
</gene>
<keyword evidence="1" id="KW-0472">Membrane</keyword>
<name>A0ABU6CWY3_9GAMM</name>
<dbReference type="CDD" id="cd06225">
    <property type="entry name" value="HAMP"/>
    <property type="match status" value="1"/>
</dbReference>
<dbReference type="InterPro" id="IPR021796">
    <property type="entry name" value="Tll0287-like_dom"/>
</dbReference>
<organism evidence="3 4">
    <name type="scientific">Candidatus Thiothrix phosphatis</name>
    <dbReference type="NCBI Taxonomy" id="3112415"/>
    <lineage>
        <taxon>Bacteria</taxon>
        <taxon>Pseudomonadati</taxon>
        <taxon>Pseudomonadota</taxon>
        <taxon>Gammaproteobacteria</taxon>
        <taxon>Thiotrichales</taxon>
        <taxon>Thiotrichaceae</taxon>
        <taxon>Thiothrix</taxon>
    </lineage>
</organism>
<dbReference type="EMBL" id="JAYMYJ010000093">
    <property type="protein sequence ID" value="MEB4591290.1"/>
    <property type="molecule type" value="Genomic_DNA"/>
</dbReference>
<evidence type="ECO:0000313" key="4">
    <source>
        <dbReference type="Proteomes" id="UP001308005"/>
    </source>
</evidence>
<keyword evidence="1" id="KW-1133">Transmembrane helix</keyword>
<reference evidence="3 4" key="2">
    <citation type="submission" date="2024-01" db="EMBL/GenBank/DDBJ databases">
        <authorList>
            <person name="Xie X."/>
        </authorList>
    </citation>
    <scope>NUCLEOTIDE SEQUENCE [LARGE SCALE GENOMIC DNA]</scope>
    <source>
        <strain evidence="3">SCUT-1</strain>
    </source>
</reference>
<dbReference type="SUPFAM" id="SSF158472">
    <property type="entry name" value="HAMP domain-like"/>
    <property type="match status" value="1"/>
</dbReference>
<dbReference type="Pfam" id="PF11845">
    <property type="entry name" value="Tll0287-like"/>
    <property type="match status" value="1"/>
</dbReference>
<sequence length="289" mass="32297">MKLATKFNLVLILVLLAGFAIAGVSSYTILQKNARQEILDRANIMMESALAMRSYTVKEVRPLLTVQNKRQFLPQTVPAYAATQTFNQLREKNPEYTYKEATLNPTNPRNRAADWENDVIQQFANNDKQESLVGERDTPTGPALYFARPIRITDPACLVCHSTPEAAPESMLKLYGPANGFGWQLNQVVGAQIVNVPMDVPTRHARQAFLTFMATLGGIFVFIVIVLNILLRSLVIRPVVQMSALADRMSKGEENLPEFNEQGKNEIAVLGAAFNRMKRSLERAISMID</sequence>
<comment type="caution">
    <text evidence="3">The sequence shown here is derived from an EMBL/GenBank/DDBJ whole genome shotgun (WGS) entry which is preliminary data.</text>
</comment>
<dbReference type="Proteomes" id="UP001308005">
    <property type="component" value="Unassembled WGS sequence"/>
</dbReference>
<evidence type="ECO:0000259" key="2">
    <source>
        <dbReference type="PROSITE" id="PS50885"/>
    </source>
</evidence>
<protein>
    <submittedName>
        <fullName evidence="3">DUF3365 domain-containing protein</fullName>
    </submittedName>
</protein>
<keyword evidence="1" id="KW-0812">Transmembrane</keyword>
<dbReference type="Pfam" id="PF00672">
    <property type="entry name" value="HAMP"/>
    <property type="match status" value="1"/>
</dbReference>
<evidence type="ECO:0000313" key="3">
    <source>
        <dbReference type="EMBL" id="MEB4591290.1"/>
    </source>
</evidence>
<accession>A0ABU6CWY3</accession>
<feature type="transmembrane region" description="Helical" evidence="1">
    <location>
        <begin position="208"/>
        <end position="231"/>
    </location>
</feature>
<evidence type="ECO:0000256" key="1">
    <source>
        <dbReference type="SAM" id="Phobius"/>
    </source>
</evidence>
<keyword evidence="4" id="KW-1185">Reference proteome</keyword>
<reference evidence="4" key="1">
    <citation type="submission" date="2023-07" db="EMBL/GenBank/DDBJ databases">
        <title>The carbon used by Thiothrix.</title>
        <authorList>
            <person name="Chen L."/>
        </authorList>
    </citation>
    <scope>NUCLEOTIDE SEQUENCE [LARGE SCALE GENOMIC DNA]</scope>
</reference>
<feature type="domain" description="HAMP" evidence="2">
    <location>
        <begin position="233"/>
        <end position="286"/>
    </location>
</feature>
<dbReference type="SMART" id="SM00304">
    <property type="entry name" value="HAMP"/>
    <property type="match status" value="1"/>
</dbReference>
<proteinExistence type="predicted"/>
<dbReference type="InterPro" id="IPR003660">
    <property type="entry name" value="HAMP_dom"/>
</dbReference>
<dbReference type="RefSeq" id="WP_324694787.1">
    <property type="nucleotide sequence ID" value="NZ_JAYMYJ010000093.1"/>
</dbReference>